<dbReference type="PROSITE" id="PS01124">
    <property type="entry name" value="HTH_ARAC_FAMILY_2"/>
    <property type="match status" value="1"/>
</dbReference>
<reference evidence="5 6" key="1">
    <citation type="submission" date="2019-12" db="EMBL/GenBank/DDBJ databases">
        <title>Genomic-based taxomic classification of the family Erythrobacteraceae.</title>
        <authorList>
            <person name="Xu L."/>
        </authorList>
    </citation>
    <scope>NUCLEOTIDE SEQUENCE [LARGE SCALE GENOMIC DNA]</scope>
    <source>
        <strain evidence="5 6">S36</strain>
    </source>
</reference>
<dbReference type="GO" id="GO:0043565">
    <property type="term" value="F:sequence-specific DNA binding"/>
    <property type="evidence" value="ECO:0007669"/>
    <property type="project" value="InterPro"/>
</dbReference>
<dbReference type="AlphaFoldDB" id="A0A6I4TQ70"/>
<keyword evidence="2" id="KW-0238">DNA-binding</keyword>
<dbReference type="Pfam" id="PF14525">
    <property type="entry name" value="AraC_binding_2"/>
    <property type="match status" value="1"/>
</dbReference>
<dbReference type="SMART" id="SM00342">
    <property type="entry name" value="HTH_ARAC"/>
    <property type="match status" value="1"/>
</dbReference>
<feature type="domain" description="HTH araC/xylS-type" evidence="4">
    <location>
        <begin position="212"/>
        <end position="311"/>
    </location>
</feature>
<dbReference type="PROSITE" id="PS00041">
    <property type="entry name" value="HTH_ARAC_FAMILY_1"/>
    <property type="match status" value="1"/>
</dbReference>
<keyword evidence="6" id="KW-1185">Reference proteome</keyword>
<name>A0A6I4TQ70_9SPHN</name>
<dbReference type="EMBL" id="WTYJ01000001">
    <property type="protein sequence ID" value="MXO98024.1"/>
    <property type="molecule type" value="Genomic_DNA"/>
</dbReference>
<dbReference type="GO" id="GO:0003700">
    <property type="term" value="F:DNA-binding transcription factor activity"/>
    <property type="evidence" value="ECO:0007669"/>
    <property type="project" value="InterPro"/>
</dbReference>
<dbReference type="InterPro" id="IPR020449">
    <property type="entry name" value="Tscrpt_reg_AraC-type_HTH"/>
</dbReference>
<evidence type="ECO:0000256" key="3">
    <source>
        <dbReference type="ARBA" id="ARBA00023163"/>
    </source>
</evidence>
<comment type="caution">
    <text evidence="5">The sequence shown here is derived from an EMBL/GenBank/DDBJ whole genome shotgun (WGS) entry which is preliminary data.</text>
</comment>
<dbReference type="InterPro" id="IPR018060">
    <property type="entry name" value="HTH_AraC"/>
</dbReference>
<evidence type="ECO:0000256" key="2">
    <source>
        <dbReference type="ARBA" id="ARBA00023125"/>
    </source>
</evidence>
<keyword evidence="1" id="KW-0805">Transcription regulation</keyword>
<dbReference type="InterPro" id="IPR018062">
    <property type="entry name" value="HTH_AraC-typ_CS"/>
</dbReference>
<dbReference type="SUPFAM" id="SSF46689">
    <property type="entry name" value="Homeodomain-like"/>
    <property type="match status" value="1"/>
</dbReference>
<dbReference type="InterPro" id="IPR035418">
    <property type="entry name" value="AraC-bd_2"/>
</dbReference>
<dbReference type="InterPro" id="IPR050204">
    <property type="entry name" value="AraC_XylS_family_regulators"/>
</dbReference>
<dbReference type="Proteomes" id="UP000469430">
    <property type="component" value="Unassembled WGS sequence"/>
</dbReference>
<protein>
    <submittedName>
        <fullName evidence="5">Helix-turn-helix domain-containing protein</fullName>
    </submittedName>
</protein>
<organism evidence="5 6">
    <name type="scientific">Croceibacterium xixiisoli</name>
    <dbReference type="NCBI Taxonomy" id="1476466"/>
    <lineage>
        <taxon>Bacteria</taxon>
        <taxon>Pseudomonadati</taxon>
        <taxon>Pseudomonadota</taxon>
        <taxon>Alphaproteobacteria</taxon>
        <taxon>Sphingomonadales</taxon>
        <taxon>Erythrobacteraceae</taxon>
        <taxon>Croceibacterium</taxon>
    </lineage>
</organism>
<evidence type="ECO:0000313" key="5">
    <source>
        <dbReference type="EMBL" id="MXO98024.1"/>
    </source>
</evidence>
<dbReference type="Gene3D" id="1.10.10.60">
    <property type="entry name" value="Homeodomain-like"/>
    <property type="match status" value="1"/>
</dbReference>
<sequence length="316" mass="35450">MVMTGVVAKYATRGIAPGDRLRYWNAVAEDAFRGTSVQAESQMFEGEMLCWSLGQMAMIRTRSIAANVLRRALYGNEERVIMHVQLRGSGRHYQGDRETQLEVGDFVIGSPHENYRFELSPHEMMVVEFPHHELAKRVPDLNDRMARRICGTTPAARVFNDFLHSMWRQADSAQGGPEWESGINRVFYDLAAMAIQGDSQHGDHTANRGQRWRAYALIESCLSDPDLCTNTIARELGTSARTVQNIFAEMGTTPSAAILDRRLERAAEKLLADPTLSITEAAFSHGFNDSAYFTRCFRQKFGVSPRAWRMGHSAGG</sequence>
<dbReference type="PANTHER" id="PTHR46796:SF6">
    <property type="entry name" value="ARAC SUBFAMILY"/>
    <property type="match status" value="1"/>
</dbReference>
<dbReference type="PANTHER" id="PTHR46796">
    <property type="entry name" value="HTH-TYPE TRANSCRIPTIONAL ACTIVATOR RHAS-RELATED"/>
    <property type="match status" value="1"/>
</dbReference>
<gene>
    <name evidence="5" type="ORF">GRI97_03355</name>
</gene>
<proteinExistence type="predicted"/>
<keyword evidence="3" id="KW-0804">Transcription</keyword>
<evidence type="ECO:0000259" key="4">
    <source>
        <dbReference type="PROSITE" id="PS01124"/>
    </source>
</evidence>
<accession>A0A6I4TQ70</accession>
<evidence type="ECO:0000256" key="1">
    <source>
        <dbReference type="ARBA" id="ARBA00023015"/>
    </source>
</evidence>
<dbReference type="Pfam" id="PF12833">
    <property type="entry name" value="HTH_18"/>
    <property type="match status" value="1"/>
</dbReference>
<dbReference type="PRINTS" id="PR00032">
    <property type="entry name" value="HTHARAC"/>
</dbReference>
<evidence type="ECO:0000313" key="6">
    <source>
        <dbReference type="Proteomes" id="UP000469430"/>
    </source>
</evidence>
<dbReference type="InterPro" id="IPR009057">
    <property type="entry name" value="Homeodomain-like_sf"/>
</dbReference>